<dbReference type="EMBL" id="JBBPCC010000008">
    <property type="protein sequence ID" value="MEK8129129.1"/>
    <property type="molecule type" value="Genomic_DNA"/>
</dbReference>
<proteinExistence type="predicted"/>
<dbReference type="InterPro" id="IPR000835">
    <property type="entry name" value="HTH_MarR-typ"/>
</dbReference>
<name>A0ABU9DJT1_9BACL</name>
<protein>
    <submittedName>
        <fullName evidence="6">MarR family transcriptional regulator</fullName>
    </submittedName>
</protein>
<evidence type="ECO:0000256" key="2">
    <source>
        <dbReference type="ARBA" id="ARBA00023125"/>
    </source>
</evidence>
<feature type="compositionally biased region" description="Basic and acidic residues" evidence="4">
    <location>
        <begin position="64"/>
        <end position="90"/>
    </location>
</feature>
<accession>A0ABU9DJT1</accession>
<dbReference type="Pfam" id="PF12802">
    <property type="entry name" value="MarR_2"/>
    <property type="match status" value="1"/>
</dbReference>
<evidence type="ECO:0000313" key="6">
    <source>
        <dbReference type="EMBL" id="MEK8129129.1"/>
    </source>
</evidence>
<dbReference type="InterPro" id="IPR023187">
    <property type="entry name" value="Tscrpt_reg_MarR-type_CS"/>
</dbReference>
<dbReference type="PANTHER" id="PTHR33164">
    <property type="entry name" value="TRANSCRIPTIONAL REGULATOR, MARR FAMILY"/>
    <property type="match status" value="1"/>
</dbReference>
<dbReference type="PANTHER" id="PTHR33164:SF43">
    <property type="entry name" value="HTH-TYPE TRANSCRIPTIONAL REPRESSOR YETL"/>
    <property type="match status" value="1"/>
</dbReference>
<evidence type="ECO:0000313" key="7">
    <source>
        <dbReference type="Proteomes" id="UP001469365"/>
    </source>
</evidence>
<reference evidence="6 7" key="1">
    <citation type="submission" date="2024-04" db="EMBL/GenBank/DDBJ databases">
        <title>draft genome sequnece of Paenibacillus filicis.</title>
        <authorList>
            <person name="Kim D.-U."/>
        </authorList>
    </citation>
    <scope>NUCLEOTIDE SEQUENCE [LARGE SCALE GENOMIC DNA]</scope>
    <source>
        <strain evidence="6 7">KACC14197</strain>
    </source>
</reference>
<dbReference type="InterPro" id="IPR039422">
    <property type="entry name" value="MarR/SlyA-like"/>
</dbReference>
<feature type="region of interest" description="Disordered" evidence="4">
    <location>
        <begin position="53"/>
        <end position="97"/>
    </location>
</feature>
<comment type="caution">
    <text evidence="6">The sequence shown here is derived from an EMBL/GenBank/DDBJ whole genome shotgun (WGS) entry which is preliminary data.</text>
</comment>
<keyword evidence="7" id="KW-1185">Reference proteome</keyword>
<feature type="domain" description="HTH marR-type" evidence="5">
    <location>
        <begin position="5"/>
        <end position="185"/>
    </location>
</feature>
<evidence type="ECO:0000259" key="5">
    <source>
        <dbReference type="PROSITE" id="PS50995"/>
    </source>
</evidence>
<dbReference type="SUPFAM" id="SSF46785">
    <property type="entry name" value="Winged helix' DNA-binding domain"/>
    <property type="match status" value="1"/>
</dbReference>
<dbReference type="SMART" id="SM00347">
    <property type="entry name" value="HTH_MARR"/>
    <property type="match status" value="1"/>
</dbReference>
<organism evidence="6 7">
    <name type="scientific">Paenibacillus filicis</name>
    <dbReference type="NCBI Taxonomy" id="669464"/>
    <lineage>
        <taxon>Bacteria</taxon>
        <taxon>Bacillati</taxon>
        <taxon>Bacillota</taxon>
        <taxon>Bacilli</taxon>
        <taxon>Bacillales</taxon>
        <taxon>Paenibacillaceae</taxon>
        <taxon>Paenibacillus</taxon>
    </lineage>
</organism>
<dbReference type="PRINTS" id="PR00598">
    <property type="entry name" value="HTHMARR"/>
</dbReference>
<dbReference type="PROSITE" id="PS01117">
    <property type="entry name" value="HTH_MARR_1"/>
    <property type="match status" value="1"/>
</dbReference>
<dbReference type="Proteomes" id="UP001469365">
    <property type="component" value="Unassembled WGS sequence"/>
</dbReference>
<keyword evidence="1" id="KW-0805">Transcription regulation</keyword>
<evidence type="ECO:0000256" key="1">
    <source>
        <dbReference type="ARBA" id="ARBA00023015"/>
    </source>
</evidence>
<dbReference type="Gene3D" id="1.10.10.10">
    <property type="entry name" value="Winged helix-like DNA-binding domain superfamily/Winged helix DNA-binding domain"/>
    <property type="match status" value="1"/>
</dbReference>
<feature type="compositionally biased region" description="Gly residues" evidence="4">
    <location>
        <begin position="53"/>
        <end position="63"/>
    </location>
</feature>
<dbReference type="InterPro" id="IPR036390">
    <property type="entry name" value="WH_DNA-bd_sf"/>
</dbReference>
<keyword evidence="3" id="KW-0804">Transcription</keyword>
<dbReference type="RefSeq" id="WP_341416222.1">
    <property type="nucleotide sequence ID" value="NZ_JBBPCC010000008.1"/>
</dbReference>
<evidence type="ECO:0000256" key="4">
    <source>
        <dbReference type="SAM" id="MobiDB-lite"/>
    </source>
</evidence>
<sequence length="205" mass="22604">MSEEHDDMALELMRAFRQLRQVNWGNRRPLEGCTPSETMLLFVVRRSMNGCRPGRGGGFGGPGFHREGRMQHSGQRGDPEPRETGKHDEPSGGPQGLKASELSELLRVSSPTVSQMVNVLEARGLLERQADPSDRRVVRIRLSDAGLQATAEGERRMLEGMTGLIGHLGAERSSQLTGLLNDVGAYYRELAGKAEAQRSDEMDHL</sequence>
<evidence type="ECO:0000256" key="3">
    <source>
        <dbReference type="ARBA" id="ARBA00023163"/>
    </source>
</evidence>
<gene>
    <name evidence="6" type="ORF">WMW72_14585</name>
</gene>
<keyword evidence="2" id="KW-0238">DNA-binding</keyword>
<dbReference type="PROSITE" id="PS50995">
    <property type="entry name" value="HTH_MARR_2"/>
    <property type="match status" value="1"/>
</dbReference>
<dbReference type="InterPro" id="IPR036388">
    <property type="entry name" value="WH-like_DNA-bd_sf"/>
</dbReference>